<protein>
    <submittedName>
        <fullName evidence="1">RNA-directed DNA polymerase, eukaryota, reverse transcriptase zinc-binding domain protein</fullName>
    </submittedName>
</protein>
<reference evidence="1" key="1">
    <citation type="journal article" date="2019" name="Sci. Rep.">
        <title>Draft genome of Tanacetum cinerariifolium, the natural source of mosquito coil.</title>
        <authorList>
            <person name="Yamashiro T."/>
            <person name="Shiraishi A."/>
            <person name="Satake H."/>
            <person name="Nakayama K."/>
        </authorList>
    </citation>
    <scope>NUCLEOTIDE SEQUENCE</scope>
</reference>
<dbReference type="PANTHER" id="PTHR36617">
    <property type="entry name" value="PROTEIN, PUTATIVE-RELATED"/>
    <property type="match status" value="1"/>
</dbReference>
<dbReference type="GO" id="GO:0003964">
    <property type="term" value="F:RNA-directed DNA polymerase activity"/>
    <property type="evidence" value="ECO:0007669"/>
    <property type="project" value="UniProtKB-KW"/>
</dbReference>
<accession>A0A699H6F8</accession>
<dbReference type="AlphaFoldDB" id="A0A699H6F8"/>
<keyword evidence="1" id="KW-0695">RNA-directed DNA polymerase</keyword>
<keyword evidence="1" id="KW-0808">Transferase</keyword>
<sequence length="220" mass="25793">MVWISDTFDTPMVDRTKLDEDLHGKIVDPIRYCDVDHTGCQDIRRSTFGSDQFLGDKLFGCRLSPFKKSGLLHKWKWRFLTEENSLWRIVIKDFYGIHGGFGSSVNSNAIGDTMFWKDSWFRDGTRLMDKFPRLYALESDKDCLVRDRWCSVNRVWGSRWSWCFAPRGRANEDLSSLVSLIRNLSLLKEGLDKWIWSKDSSSRIKNRDRRIESGSYDPTN</sequence>
<dbReference type="PANTHER" id="PTHR36617:SF16">
    <property type="entry name" value="OS04G0516500 PROTEIN"/>
    <property type="match status" value="1"/>
</dbReference>
<organism evidence="1">
    <name type="scientific">Tanacetum cinerariifolium</name>
    <name type="common">Dalmatian daisy</name>
    <name type="synonym">Chrysanthemum cinerariifolium</name>
    <dbReference type="NCBI Taxonomy" id="118510"/>
    <lineage>
        <taxon>Eukaryota</taxon>
        <taxon>Viridiplantae</taxon>
        <taxon>Streptophyta</taxon>
        <taxon>Embryophyta</taxon>
        <taxon>Tracheophyta</taxon>
        <taxon>Spermatophyta</taxon>
        <taxon>Magnoliopsida</taxon>
        <taxon>eudicotyledons</taxon>
        <taxon>Gunneridae</taxon>
        <taxon>Pentapetalae</taxon>
        <taxon>asterids</taxon>
        <taxon>campanulids</taxon>
        <taxon>Asterales</taxon>
        <taxon>Asteraceae</taxon>
        <taxon>Asteroideae</taxon>
        <taxon>Anthemideae</taxon>
        <taxon>Anthemidinae</taxon>
        <taxon>Tanacetum</taxon>
    </lineage>
</organism>
<keyword evidence="1" id="KW-0548">Nucleotidyltransferase</keyword>
<proteinExistence type="predicted"/>
<comment type="caution">
    <text evidence="1">The sequence shown here is derived from an EMBL/GenBank/DDBJ whole genome shotgun (WGS) entry which is preliminary data.</text>
</comment>
<gene>
    <name evidence="1" type="ORF">Tci_290245</name>
</gene>
<dbReference type="EMBL" id="BKCJ010093898">
    <property type="protein sequence ID" value="GEX18270.1"/>
    <property type="molecule type" value="Genomic_DNA"/>
</dbReference>
<evidence type="ECO:0000313" key="1">
    <source>
        <dbReference type="EMBL" id="GEX18270.1"/>
    </source>
</evidence>
<name>A0A699H6F8_TANCI</name>